<keyword evidence="11" id="KW-1185">Reference proteome</keyword>
<dbReference type="InterPro" id="IPR006176">
    <property type="entry name" value="3-OHacyl-CoA_DH_NAD-bd"/>
</dbReference>
<evidence type="ECO:0000313" key="10">
    <source>
        <dbReference type="EMBL" id="SFM58229.1"/>
    </source>
</evidence>
<evidence type="ECO:0000256" key="6">
    <source>
        <dbReference type="ARBA" id="ARBA00023098"/>
    </source>
</evidence>
<dbReference type="AlphaFoldDB" id="A0A1I4S1A1"/>
<protein>
    <submittedName>
        <fullName evidence="10">3-hydroxyacyl-CoA dehydrogenase</fullName>
    </submittedName>
</protein>
<dbReference type="InterPro" id="IPR008927">
    <property type="entry name" value="6-PGluconate_DH-like_C_sf"/>
</dbReference>
<dbReference type="SUPFAM" id="SSF52096">
    <property type="entry name" value="ClpP/crotonase"/>
    <property type="match status" value="1"/>
</dbReference>
<evidence type="ECO:0000259" key="9">
    <source>
        <dbReference type="Pfam" id="PF02737"/>
    </source>
</evidence>
<dbReference type="UniPathway" id="UPA00659"/>
<proteinExistence type="predicted"/>
<comment type="catalytic activity">
    <reaction evidence="7">
        <text>a (3S)-3-hydroxyacyl-CoA + NAD(+) = a 3-oxoacyl-CoA + NADH + H(+)</text>
        <dbReference type="Rhea" id="RHEA:22432"/>
        <dbReference type="ChEBI" id="CHEBI:15378"/>
        <dbReference type="ChEBI" id="CHEBI:57318"/>
        <dbReference type="ChEBI" id="CHEBI:57540"/>
        <dbReference type="ChEBI" id="CHEBI:57945"/>
        <dbReference type="ChEBI" id="CHEBI:90726"/>
        <dbReference type="EC" id="1.1.1.35"/>
    </reaction>
</comment>
<dbReference type="EMBL" id="FOTW01000024">
    <property type="protein sequence ID" value="SFM58229.1"/>
    <property type="molecule type" value="Genomic_DNA"/>
</dbReference>
<evidence type="ECO:0000256" key="2">
    <source>
        <dbReference type="ARBA" id="ARBA00022832"/>
    </source>
</evidence>
<evidence type="ECO:0000256" key="4">
    <source>
        <dbReference type="ARBA" id="ARBA00023002"/>
    </source>
</evidence>
<feature type="domain" description="3-hydroxyacyl-CoA dehydrogenase C-terminal" evidence="8">
    <location>
        <begin position="194"/>
        <end position="293"/>
    </location>
</feature>
<dbReference type="Pfam" id="PF00725">
    <property type="entry name" value="3HCDH"/>
    <property type="match status" value="1"/>
</dbReference>
<dbReference type="PANTHER" id="PTHR48075:SF7">
    <property type="entry name" value="3-HYDROXYACYL-COA DEHYDROGENASE-RELATED"/>
    <property type="match status" value="1"/>
</dbReference>
<reference evidence="10 11" key="1">
    <citation type="submission" date="2016-10" db="EMBL/GenBank/DDBJ databases">
        <authorList>
            <person name="de Groot N.N."/>
        </authorList>
    </citation>
    <scope>NUCLEOTIDE SEQUENCE [LARGE SCALE GENOMIC DNA]</scope>
    <source>
        <strain evidence="10 11">ATCC 43154</strain>
    </source>
</reference>
<dbReference type="Pfam" id="PF02737">
    <property type="entry name" value="3HCDH_N"/>
    <property type="match status" value="1"/>
</dbReference>
<keyword evidence="4" id="KW-0560">Oxidoreductase</keyword>
<comment type="pathway">
    <text evidence="1">Lipid metabolism; fatty acid beta-oxidation.</text>
</comment>
<dbReference type="InterPro" id="IPR001753">
    <property type="entry name" value="Enoyl-CoA_hydra/iso"/>
</dbReference>
<dbReference type="PANTHER" id="PTHR48075">
    <property type="entry name" value="3-HYDROXYACYL-COA DEHYDROGENASE FAMILY PROTEIN"/>
    <property type="match status" value="1"/>
</dbReference>
<evidence type="ECO:0000256" key="5">
    <source>
        <dbReference type="ARBA" id="ARBA00023027"/>
    </source>
</evidence>
<evidence type="ECO:0000259" key="8">
    <source>
        <dbReference type="Pfam" id="PF00725"/>
    </source>
</evidence>
<evidence type="ECO:0000256" key="7">
    <source>
        <dbReference type="ARBA" id="ARBA00049556"/>
    </source>
</evidence>
<organism evidence="10 11">
    <name type="scientific">Rugamonas rubra</name>
    <dbReference type="NCBI Taxonomy" id="758825"/>
    <lineage>
        <taxon>Bacteria</taxon>
        <taxon>Pseudomonadati</taxon>
        <taxon>Pseudomonadota</taxon>
        <taxon>Betaproteobacteria</taxon>
        <taxon>Burkholderiales</taxon>
        <taxon>Oxalobacteraceae</taxon>
        <taxon>Telluria group</taxon>
        <taxon>Rugamonas</taxon>
    </lineage>
</organism>
<dbReference type="CDD" id="cd06558">
    <property type="entry name" value="crotonase-like"/>
    <property type="match status" value="1"/>
</dbReference>
<keyword evidence="2" id="KW-0276">Fatty acid metabolism</keyword>
<dbReference type="InterPro" id="IPR036291">
    <property type="entry name" value="NAD(P)-bd_dom_sf"/>
</dbReference>
<dbReference type="GO" id="GO:0006635">
    <property type="term" value="P:fatty acid beta-oxidation"/>
    <property type="evidence" value="ECO:0007669"/>
    <property type="project" value="UniProtKB-UniPathway"/>
</dbReference>
<evidence type="ECO:0000256" key="3">
    <source>
        <dbReference type="ARBA" id="ARBA00022963"/>
    </source>
</evidence>
<feature type="domain" description="3-hydroxyacyl-CoA dehydrogenase NAD binding" evidence="9">
    <location>
        <begin position="8"/>
        <end position="191"/>
    </location>
</feature>
<dbReference type="Gene3D" id="1.10.1040.50">
    <property type="match status" value="1"/>
</dbReference>
<dbReference type="SUPFAM" id="SSF51735">
    <property type="entry name" value="NAD(P)-binding Rossmann-fold domains"/>
    <property type="match status" value="1"/>
</dbReference>
<evidence type="ECO:0000256" key="1">
    <source>
        <dbReference type="ARBA" id="ARBA00005005"/>
    </source>
</evidence>
<dbReference type="Pfam" id="PF00378">
    <property type="entry name" value="ECH_1"/>
    <property type="match status" value="1"/>
</dbReference>
<name>A0A1I4S1A1_9BURK</name>
<dbReference type="InterPro" id="IPR006108">
    <property type="entry name" value="3HC_DH_C"/>
</dbReference>
<evidence type="ECO:0000313" key="11">
    <source>
        <dbReference type="Proteomes" id="UP000199470"/>
    </source>
</evidence>
<dbReference type="Proteomes" id="UP000199470">
    <property type="component" value="Unassembled WGS sequence"/>
</dbReference>
<dbReference type="InterPro" id="IPR029045">
    <property type="entry name" value="ClpP/crotonase-like_dom_sf"/>
</dbReference>
<dbReference type="STRING" id="758825.SAMN02982985_04577"/>
<accession>A0A1I4S1A1</accession>
<keyword evidence="5" id="KW-0520">NAD</keyword>
<dbReference type="GO" id="GO:0070403">
    <property type="term" value="F:NAD+ binding"/>
    <property type="evidence" value="ECO:0007669"/>
    <property type="project" value="InterPro"/>
</dbReference>
<dbReference type="Gene3D" id="3.90.226.10">
    <property type="entry name" value="2-enoyl-CoA Hydratase, Chain A, domain 1"/>
    <property type="match status" value="1"/>
</dbReference>
<keyword evidence="6" id="KW-0443">Lipid metabolism</keyword>
<keyword evidence="3" id="KW-0442">Lipid degradation</keyword>
<gene>
    <name evidence="10" type="ORF">SAMN02982985_04577</name>
</gene>
<sequence length="799" mass="85977">MTNFIVKKVAVLGAGVMGAQIAAHCINAKVPVVLFDLPAKEGPKNGIVLRAIENLKKLSPAPLGNKDHAALIEVANYEDNLDLLAGCDLIIEAIAERMDWKHDLYKKVAPHIAPNAIFASNTSGLSITTLSEGFDADLKSRYCGVHFFNPPRYMHLVEIIPTAATKPEIADQLEGFLTTTLGKGVVRAKDTPNFIANRVGVFGILAIVHEAEKFGLSCDVVDDLTGAKLGRAKSGTFRTADVVGLDTMGHVIKTMQDYLPNDPFAAVYKTPAVLAKLVEKGALGQKTGAGFYKKVGKEIQRLDFSTGEYVAGGGKAADIVARILKEKDPVKKMKALRESTNPQAQFLWAIFRDAFHYIAIHLDTVADNAREIDFAMRWGFGWNVGPFETWQAAGWSQVATWVKEDIDAGHALCNAPLPAWVFEGPVAEKGGVHTPEGSYSAISKSFVPRSTLAVYERQQFRAPVFGAGVADGKTAGTTVFEDDSVRLWHSGDEVLVISLKTKMHVIGDGVIKGLKLALEEAAKNFKGLVIWSADAAEGGAFSAGADLQSALPAFMQGGAKAVDPIIRELQDTFMAMKYSNVPVVAAVAGLALGGGCEMALHASKRVASIESYIGLVEVGVGLIPAGGGLKEAAVRAFKEAKGSDILQFLKTGFTNAATANVSKSALEAQAMGYLKEDDVIVFNAYELLHVAKVEARAMFDKGYRPPMKAPVQVTGRYGYGTIKAQLVNMRDGGFISAHDFKLGEMIAEIVSGGDIDQGSFVSEQWFLDMERKAFLELLNHPKSQERIMGMMQTGKPVRN</sequence>
<dbReference type="SUPFAM" id="SSF48179">
    <property type="entry name" value="6-phosphogluconate dehydrogenase C-terminal domain-like"/>
    <property type="match status" value="2"/>
</dbReference>
<dbReference type="GO" id="GO:0003857">
    <property type="term" value="F:(3S)-3-hydroxyacyl-CoA dehydrogenase (NAD+) activity"/>
    <property type="evidence" value="ECO:0007669"/>
    <property type="project" value="UniProtKB-EC"/>
</dbReference>
<dbReference type="Gene3D" id="3.40.50.720">
    <property type="entry name" value="NAD(P)-binding Rossmann-like Domain"/>
    <property type="match status" value="1"/>
</dbReference>
<dbReference type="OrthoDB" id="5287258at2"/>
<dbReference type="RefSeq" id="WP_093390019.1">
    <property type="nucleotide sequence ID" value="NZ_FOTW01000024.1"/>
</dbReference>